<organism evidence="3 4">
    <name type="scientific">Providencia alcalifaciens DSM 30120</name>
    <dbReference type="NCBI Taxonomy" id="520999"/>
    <lineage>
        <taxon>Bacteria</taxon>
        <taxon>Pseudomonadati</taxon>
        <taxon>Pseudomonadota</taxon>
        <taxon>Gammaproteobacteria</taxon>
        <taxon>Enterobacterales</taxon>
        <taxon>Morganellaceae</taxon>
        <taxon>Providencia</taxon>
    </lineage>
</organism>
<name>B6XCS5_9GAMM</name>
<dbReference type="Gene3D" id="2.60.40.1090">
    <property type="entry name" value="Fimbrial-type adhesion domain"/>
    <property type="match status" value="1"/>
</dbReference>
<dbReference type="InterPro" id="IPR008966">
    <property type="entry name" value="Adhesion_dom_sf"/>
</dbReference>
<feature type="chain" id="PRO_5002852517" evidence="1">
    <location>
        <begin position="31"/>
        <end position="184"/>
    </location>
</feature>
<dbReference type="AlphaFoldDB" id="B6XCS5"/>
<comment type="caution">
    <text evidence="3">The sequence shown here is derived from an EMBL/GenBank/DDBJ whole genome shotgun (WGS) entry which is preliminary data.</text>
</comment>
<evidence type="ECO:0000259" key="2">
    <source>
        <dbReference type="Pfam" id="PF00419"/>
    </source>
</evidence>
<dbReference type="PANTHER" id="PTHR33420">
    <property type="entry name" value="FIMBRIAL SUBUNIT ELFA-RELATED"/>
    <property type="match status" value="1"/>
</dbReference>
<reference evidence="3 4" key="2">
    <citation type="submission" date="2008-10" db="EMBL/GenBank/DDBJ databases">
        <authorList>
            <person name="Fulton L."/>
            <person name="Clifton S."/>
            <person name="Fulton B."/>
            <person name="Xu J."/>
            <person name="Minx P."/>
            <person name="Pepin K.H."/>
            <person name="Johnson M."/>
            <person name="Bhonagiri V."/>
            <person name="Nash W.E."/>
            <person name="Mardis E.R."/>
            <person name="Wilson R.K."/>
        </authorList>
    </citation>
    <scope>NUCLEOTIDE SEQUENCE [LARGE SCALE GENOMIC DNA]</scope>
    <source>
        <strain evidence="3 4">DSM 30120</strain>
    </source>
</reference>
<dbReference type="InterPro" id="IPR036937">
    <property type="entry name" value="Adhesion_dom_fimbrial_sf"/>
</dbReference>
<dbReference type="InterPro" id="IPR050263">
    <property type="entry name" value="Bact_Fimbrial_Adh_Pro"/>
</dbReference>
<dbReference type="EMBL" id="ABXW01000017">
    <property type="protein sequence ID" value="EEB46823.1"/>
    <property type="molecule type" value="Genomic_DNA"/>
</dbReference>
<feature type="signal peptide" evidence="1">
    <location>
        <begin position="1"/>
        <end position="30"/>
    </location>
</feature>
<evidence type="ECO:0000256" key="1">
    <source>
        <dbReference type="SAM" id="SignalP"/>
    </source>
</evidence>
<protein>
    <submittedName>
        <fullName evidence="3">Fimbrial protein</fullName>
    </submittedName>
</protein>
<dbReference type="Pfam" id="PF00419">
    <property type="entry name" value="Fimbrial"/>
    <property type="match status" value="1"/>
</dbReference>
<accession>B6XCS5</accession>
<evidence type="ECO:0000313" key="3">
    <source>
        <dbReference type="EMBL" id="EEB46823.1"/>
    </source>
</evidence>
<dbReference type="SUPFAM" id="SSF49401">
    <property type="entry name" value="Bacterial adhesins"/>
    <property type="match status" value="1"/>
</dbReference>
<evidence type="ECO:0000313" key="4">
    <source>
        <dbReference type="Proteomes" id="UP000003729"/>
    </source>
</evidence>
<gene>
    <name evidence="3" type="ORF">PROVALCAL_01141</name>
</gene>
<dbReference type="Proteomes" id="UP000003729">
    <property type="component" value="Unassembled WGS sequence"/>
</dbReference>
<dbReference type="eggNOG" id="COG3539">
    <property type="taxonomic scope" value="Bacteria"/>
</dbReference>
<dbReference type="GO" id="GO:0043709">
    <property type="term" value="P:cell adhesion involved in single-species biofilm formation"/>
    <property type="evidence" value="ECO:0007669"/>
    <property type="project" value="TreeGrafter"/>
</dbReference>
<keyword evidence="1" id="KW-0732">Signal</keyword>
<dbReference type="InterPro" id="IPR000259">
    <property type="entry name" value="Adhesion_dom_fimbrial"/>
</dbReference>
<dbReference type="PANTHER" id="PTHR33420:SF11">
    <property type="entry name" value="FIMBRIAL-LIKE PROTEIN"/>
    <property type="match status" value="1"/>
</dbReference>
<sequence length="184" mass="18754">MYIKDLKMKKTLLTSSIIALTLGAASTAFAADVGSGTIEFNGTVNTGACTIAPSSVNKEVQLGSVPAVSLKTAGAQGPNVDFTLELSDCVLDPTTSGTDFSKVKVSFTGQMDPAGSLWASTGTAQNVGVLFQNDAGQSIKSGDTITQNMAAGANTINLSARMQALGQATSGSVKSTVAYVLDYQ</sequence>
<reference evidence="3 4" key="1">
    <citation type="submission" date="2008-10" db="EMBL/GenBank/DDBJ databases">
        <title>Draft genome sequence of Providencia alcalifaciens (DSM 30120).</title>
        <authorList>
            <person name="Sudarsanam P."/>
            <person name="Ley R."/>
            <person name="Guruge J."/>
            <person name="Turnbaugh P.J."/>
            <person name="Mahowald M."/>
            <person name="Liep D."/>
            <person name="Gordon J."/>
        </authorList>
    </citation>
    <scope>NUCLEOTIDE SEQUENCE [LARGE SCALE GENOMIC DNA]</scope>
    <source>
        <strain evidence="3 4">DSM 30120</strain>
    </source>
</reference>
<dbReference type="GO" id="GO:0009289">
    <property type="term" value="C:pilus"/>
    <property type="evidence" value="ECO:0007669"/>
    <property type="project" value="InterPro"/>
</dbReference>
<proteinExistence type="predicted"/>
<feature type="domain" description="Fimbrial-type adhesion" evidence="2">
    <location>
        <begin position="38"/>
        <end position="184"/>
    </location>
</feature>